<dbReference type="GO" id="GO:0005886">
    <property type="term" value="C:plasma membrane"/>
    <property type="evidence" value="ECO:0007669"/>
    <property type="project" value="UniProtKB-SubCell"/>
</dbReference>
<dbReference type="EMBL" id="KU509480">
    <property type="protein sequence ID" value="ANC58279.1"/>
    <property type="molecule type" value="Genomic_DNA"/>
</dbReference>
<evidence type="ECO:0000256" key="9">
    <source>
        <dbReference type="ARBA" id="ARBA00023027"/>
    </source>
</evidence>
<keyword evidence="6 11" id="KW-0874">Quinone</keyword>
<dbReference type="PANTHER" id="PTHR11058:SF22">
    <property type="entry name" value="NADH-QUINONE OXIDOREDUCTASE SUBUNIT A"/>
    <property type="match status" value="1"/>
</dbReference>
<evidence type="ECO:0000256" key="6">
    <source>
        <dbReference type="ARBA" id="ARBA00022719"/>
    </source>
</evidence>
<dbReference type="GO" id="GO:0050136">
    <property type="term" value="F:NADH dehydrogenase (quinone) (non-electrogenic) activity"/>
    <property type="evidence" value="ECO:0007669"/>
    <property type="project" value="UniProtKB-UniRule"/>
</dbReference>
<dbReference type="GO" id="GO:0048038">
    <property type="term" value="F:quinone binding"/>
    <property type="evidence" value="ECO:0007669"/>
    <property type="project" value="UniProtKB-KW"/>
</dbReference>
<feature type="transmembrane region" description="Helical" evidence="11">
    <location>
        <begin position="110"/>
        <end position="129"/>
    </location>
</feature>
<keyword evidence="8 11" id="KW-1133">Transmembrane helix</keyword>
<dbReference type="GO" id="GO:0030964">
    <property type="term" value="C:NADH dehydrogenase complex"/>
    <property type="evidence" value="ECO:0007669"/>
    <property type="project" value="TreeGrafter"/>
</dbReference>
<dbReference type="RefSeq" id="WP_206848119.1">
    <property type="nucleotide sequence ID" value="NZ_CP065956.1"/>
</dbReference>
<dbReference type="Proteomes" id="UP000663088">
    <property type="component" value="Chromosome"/>
</dbReference>
<comment type="similarity">
    <text evidence="2 11 12">Belongs to the complex I subunit 3 family.</text>
</comment>
<keyword evidence="10 11" id="KW-0472">Membrane</keyword>
<sequence>MNSVLFWAEQSQAYSEDFSAFAFMLQFLTALLVAGGMLGVSNLIGQKGRRTKEKDIPYECGKDPIGPQAPRFSVKFYMVAMLFILFDIETIFFFVWAISYKDLLSRGWEVLLVILFFLLVLAVGFIYEIRKKALDWTQKG</sequence>
<feature type="transmembrane region" description="Helical" evidence="11">
    <location>
        <begin position="20"/>
        <end position="44"/>
    </location>
</feature>
<keyword evidence="15" id="KW-1185">Reference proteome</keyword>
<evidence type="ECO:0000313" key="15">
    <source>
        <dbReference type="Proteomes" id="UP000663088"/>
    </source>
</evidence>
<evidence type="ECO:0000313" key="13">
    <source>
        <dbReference type="EMBL" id="ANC58279.1"/>
    </source>
</evidence>
<comment type="subcellular location">
    <subcellularLocation>
        <location evidence="11 12">Cell membrane</location>
        <topology evidence="11 12">Multi-pass membrane protein</topology>
    </subcellularLocation>
    <subcellularLocation>
        <location evidence="1">Membrane</location>
        <topology evidence="1">Multi-pass membrane protein</topology>
    </subcellularLocation>
</comment>
<comment type="catalytic activity">
    <reaction evidence="11 12">
        <text>a quinone + NADH + 5 H(+)(in) = a quinol + NAD(+) + 4 H(+)(out)</text>
        <dbReference type="Rhea" id="RHEA:57888"/>
        <dbReference type="ChEBI" id="CHEBI:15378"/>
        <dbReference type="ChEBI" id="CHEBI:24646"/>
        <dbReference type="ChEBI" id="CHEBI:57540"/>
        <dbReference type="ChEBI" id="CHEBI:57945"/>
        <dbReference type="ChEBI" id="CHEBI:132124"/>
    </reaction>
</comment>
<evidence type="ECO:0000256" key="5">
    <source>
        <dbReference type="ARBA" id="ARBA00022692"/>
    </source>
</evidence>
<dbReference type="Pfam" id="PF00507">
    <property type="entry name" value="Oxidored_q4"/>
    <property type="match status" value="1"/>
</dbReference>
<evidence type="ECO:0000256" key="10">
    <source>
        <dbReference type="ARBA" id="ARBA00023136"/>
    </source>
</evidence>
<dbReference type="InterPro" id="IPR038430">
    <property type="entry name" value="NDAH_ubi_oxred_su3_sf"/>
</dbReference>
<dbReference type="EMBL" id="CP065956">
    <property type="protein sequence ID" value="QSR87662.1"/>
    <property type="molecule type" value="Genomic_DNA"/>
</dbReference>
<reference evidence="13" key="1">
    <citation type="submission" date="2016-01" db="EMBL/GenBank/DDBJ databases">
        <title>Hydrogen oxidation by a methanotroph.</title>
        <authorList>
            <person name="Stott M.B."/>
        </authorList>
    </citation>
    <scope>NUCLEOTIDE SEQUENCE</scope>
    <source>
        <strain evidence="13">RTK17.1</strain>
    </source>
</reference>
<evidence type="ECO:0000256" key="4">
    <source>
        <dbReference type="ARBA" id="ARBA00022475"/>
    </source>
</evidence>
<keyword evidence="4 11" id="KW-1003">Cell membrane</keyword>
<keyword evidence="7 11" id="KW-1278">Translocase</keyword>
<evidence type="ECO:0000256" key="7">
    <source>
        <dbReference type="ARBA" id="ARBA00022967"/>
    </source>
</evidence>
<keyword evidence="11" id="KW-0830">Ubiquinone</keyword>
<evidence type="ECO:0000256" key="12">
    <source>
        <dbReference type="RuleBase" id="RU003639"/>
    </source>
</evidence>
<evidence type="ECO:0000256" key="11">
    <source>
        <dbReference type="HAMAP-Rule" id="MF_01394"/>
    </source>
</evidence>
<feature type="transmembrane region" description="Helical" evidence="11">
    <location>
        <begin position="76"/>
        <end position="98"/>
    </location>
</feature>
<dbReference type="EC" id="7.1.1.-" evidence="11"/>
<dbReference type="PANTHER" id="PTHR11058">
    <property type="entry name" value="NADH-UBIQUINONE OXIDOREDUCTASE CHAIN 3"/>
    <property type="match status" value="1"/>
</dbReference>
<comment type="subunit">
    <text evidence="11">NDH-1 is composed of 14 different subunits. Subunits NuoA, H, J, K, L, M, N constitute the membrane sector of the complex.</text>
</comment>
<organism evidence="13">
    <name type="scientific">Candidatus Methylacidiphilum infernorum</name>
    <dbReference type="NCBI Taxonomy" id="511746"/>
    <lineage>
        <taxon>Bacteria</taxon>
        <taxon>Pseudomonadati</taxon>
        <taxon>Verrucomicrobiota</taxon>
        <taxon>Methylacidiphilae</taxon>
        <taxon>Methylacidiphilales</taxon>
        <taxon>Methylacidiphilaceae</taxon>
        <taxon>Methylacidiphilum (ex Ratnadevi et al. 2023)</taxon>
    </lineage>
</organism>
<keyword evidence="5 11" id="KW-0812">Transmembrane</keyword>
<proteinExistence type="inferred from homology"/>
<dbReference type="AlphaFoldDB" id="A0A1W5LD59"/>
<dbReference type="HAMAP" id="MF_01394">
    <property type="entry name" value="NDH1_NuoA"/>
    <property type="match status" value="1"/>
</dbReference>
<keyword evidence="3 11" id="KW-0813">Transport</keyword>
<comment type="function">
    <text evidence="11">NDH-1 shuttles electrons from NADH, via FMN and iron-sulfur (Fe-S) centers, to quinones in the respiratory chain. The immediate electron acceptor for the enzyme in this species is believed to be ubiquinone. Couples the redox reaction to proton translocation (for every two electrons transferred, four hydrogen ions are translocated across the cytoplasmic membrane), and thus conserves the redox energy in a proton gradient.</text>
</comment>
<dbReference type="GO" id="GO:0008137">
    <property type="term" value="F:NADH dehydrogenase (ubiquinone) activity"/>
    <property type="evidence" value="ECO:0007669"/>
    <property type="project" value="InterPro"/>
</dbReference>
<reference evidence="14 15" key="2">
    <citation type="submission" date="2020-12" db="EMBL/GenBank/DDBJ databases">
        <authorList>
            <person name="Awala S.I."/>
            <person name="Gwak J.-H."/>
            <person name="Kim S.-J."/>
            <person name="Rhee S.-K."/>
        </authorList>
    </citation>
    <scope>NUCLEOTIDE SEQUENCE [LARGE SCALE GENOMIC DNA]</scope>
    <source>
        <strain evidence="14 15">IT5</strain>
    </source>
</reference>
<evidence type="ECO:0000256" key="8">
    <source>
        <dbReference type="ARBA" id="ARBA00022989"/>
    </source>
</evidence>
<keyword evidence="9 11" id="KW-0520">NAD</keyword>
<evidence type="ECO:0000256" key="3">
    <source>
        <dbReference type="ARBA" id="ARBA00022448"/>
    </source>
</evidence>
<dbReference type="Gene3D" id="1.20.58.1610">
    <property type="entry name" value="NADH:ubiquinone/plastoquinone oxidoreductase, chain 3"/>
    <property type="match status" value="1"/>
</dbReference>
<evidence type="ECO:0000256" key="2">
    <source>
        <dbReference type="ARBA" id="ARBA00008472"/>
    </source>
</evidence>
<dbReference type="InterPro" id="IPR000440">
    <property type="entry name" value="NADH_UbQ/plastoQ_OxRdtase_su3"/>
</dbReference>
<evidence type="ECO:0000256" key="1">
    <source>
        <dbReference type="ARBA" id="ARBA00004141"/>
    </source>
</evidence>
<gene>
    <name evidence="11 13" type="primary">nuoA</name>
    <name evidence="14" type="ORF">EM20IM_04915</name>
</gene>
<evidence type="ECO:0000313" key="14">
    <source>
        <dbReference type="EMBL" id="QSR87662.1"/>
    </source>
</evidence>
<accession>A0A1W5LD59</accession>
<protein>
    <recommendedName>
        <fullName evidence="11">NADH-quinone oxidoreductase subunit A</fullName>
        <ecNumber evidence="11">7.1.1.-</ecNumber>
    </recommendedName>
    <alternativeName>
        <fullName evidence="11">NADH dehydrogenase I subunit A</fullName>
    </alternativeName>
    <alternativeName>
        <fullName evidence="11">NDH-1 subunit A</fullName>
    </alternativeName>
    <alternativeName>
        <fullName evidence="11">NUO1</fullName>
    </alternativeName>
</protein>
<name>A0A1W5LD59_9BACT</name>
<dbReference type="InterPro" id="IPR023043">
    <property type="entry name" value="NAD(P)H_OxRDtase_bac/plastid"/>
</dbReference>